<dbReference type="RefSeq" id="WP_377746365.1">
    <property type="nucleotide sequence ID" value="NZ_JBHRXJ010000021.1"/>
</dbReference>
<dbReference type="Proteomes" id="UP001595721">
    <property type="component" value="Unassembled WGS sequence"/>
</dbReference>
<gene>
    <name evidence="1" type="ORF">ACFOMH_18675</name>
</gene>
<evidence type="ECO:0000313" key="2">
    <source>
        <dbReference type="Proteomes" id="UP001595721"/>
    </source>
</evidence>
<protein>
    <submittedName>
        <fullName evidence="1">Uncharacterized protein</fullName>
    </submittedName>
</protein>
<keyword evidence="2" id="KW-1185">Reference proteome</keyword>
<sequence>MLHTNHDFFGLEATRISVNSDVWALWDGGQMVADYVLTDELHGEAAAYRYRQSST</sequence>
<dbReference type="EMBL" id="JBHRXJ010000021">
    <property type="protein sequence ID" value="MFC3530198.1"/>
    <property type="molecule type" value="Genomic_DNA"/>
</dbReference>
<comment type="caution">
    <text evidence="1">The sequence shown here is derived from an EMBL/GenBank/DDBJ whole genome shotgun (WGS) entry which is preliminary data.</text>
</comment>
<reference evidence="2" key="1">
    <citation type="journal article" date="2019" name="Int. J. Syst. Evol. Microbiol.">
        <title>The Global Catalogue of Microorganisms (GCM) 10K type strain sequencing project: providing services to taxonomists for standard genome sequencing and annotation.</title>
        <authorList>
            <consortium name="The Broad Institute Genomics Platform"/>
            <consortium name="The Broad Institute Genome Sequencing Center for Infectious Disease"/>
            <person name="Wu L."/>
            <person name="Ma J."/>
        </authorList>
    </citation>
    <scope>NUCLEOTIDE SEQUENCE [LARGE SCALE GENOMIC DNA]</scope>
    <source>
        <strain evidence="2">KCTC 42899</strain>
    </source>
</reference>
<name>A0ABV7R844_9RHOB</name>
<organism evidence="1 2">
    <name type="scientific">Paracoccus mangrovi</name>
    <dbReference type="NCBI Taxonomy" id="1715645"/>
    <lineage>
        <taxon>Bacteria</taxon>
        <taxon>Pseudomonadati</taxon>
        <taxon>Pseudomonadota</taxon>
        <taxon>Alphaproteobacteria</taxon>
        <taxon>Rhodobacterales</taxon>
        <taxon>Paracoccaceae</taxon>
        <taxon>Paracoccus</taxon>
    </lineage>
</organism>
<accession>A0ABV7R844</accession>
<evidence type="ECO:0000313" key="1">
    <source>
        <dbReference type="EMBL" id="MFC3530198.1"/>
    </source>
</evidence>
<proteinExistence type="predicted"/>